<reference evidence="1" key="1">
    <citation type="submission" date="2019-01" db="EMBL/GenBank/DDBJ databases">
        <authorList>
            <person name="Lista F."/>
            <person name="Anselmo A."/>
        </authorList>
    </citation>
    <scope>NUCLEOTIDE SEQUENCE</scope>
    <source>
        <strain evidence="1">13S</strain>
    </source>
</reference>
<gene>
    <name evidence="1" type="ORF">ETE75_19985</name>
</gene>
<accession>A0A483IZT9</accession>
<organism evidence="1">
    <name type="scientific">Klebsiella pneumoniae</name>
    <dbReference type="NCBI Taxonomy" id="573"/>
    <lineage>
        <taxon>Bacteria</taxon>
        <taxon>Pseudomonadati</taxon>
        <taxon>Pseudomonadota</taxon>
        <taxon>Gammaproteobacteria</taxon>
        <taxon>Enterobacterales</taxon>
        <taxon>Enterobacteriaceae</taxon>
        <taxon>Klebsiella/Raoultella group</taxon>
        <taxon>Klebsiella</taxon>
        <taxon>Klebsiella pneumoniae complex</taxon>
    </lineage>
</organism>
<dbReference type="EMBL" id="SDCJ01000016">
    <property type="protein sequence ID" value="TCX36550.1"/>
    <property type="molecule type" value="Genomic_DNA"/>
</dbReference>
<dbReference type="RefSeq" id="WP_048255550.1">
    <property type="nucleotide sequence ID" value="NZ_CABGYJ010000014.1"/>
</dbReference>
<evidence type="ECO:0000313" key="1">
    <source>
        <dbReference type="EMBL" id="TCX36550.1"/>
    </source>
</evidence>
<comment type="caution">
    <text evidence="1">The sequence shown here is derived from an EMBL/GenBank/DDBJ whole genome shotgun (WGS) entry which is preliminary data.</text>
</comment>
<dbReference type="AlphaFoldDB" id="A0A483IZT9"/>
<proteinExistence type="predicted"/>
<dbReference type="SUPFAM" id="SSF56731">
    <property type="entry name" value="DNA primase core"/>
    <property type="match status" value="1"/>
</dbReference>
<sequence length="371" mass="42557">MSELKELLEEFDFEQWLDTEGISYRRGSRTSKGREVNIRECPCCKSSKWKVYFNLTTGLGKCFAGDHPEEVQFNKLNFIKYHTGESWRGLQRYIRNELMQQGWRPKEEEVELKSDVELTSEVILPPHYQLPIEGQLPTYLVDRDISPELATYFDLRYCVEGTHVYLDERNGRPHIQSFDMRILIPIYDLDGKMRTFQGRDITGESDRRYLFPISLPASGKFLYNGHNAIGKRTVIVSEGAFDVMGIKRALFAEETLREYVEPIGTFGMHLSGTLDGENEDQLGAFLKLKQKGLETVVMMWDSEKQAIHNTFGAAKRLTGIGLRVKIACLGEEGLDPGDATIEQVLKAYYRAKPYTKMLEMMAKLHGIKALL</sequence>
<name>A0A483IZT9_KLEPN</name>
<protein>
    <submittedName>
        <fullName evidence="1">DNA primase</fullName>
    </submittedName>
</protein>